<dbReference type="Proteomes" id="UP000729402">
    <property type="component" value="Unassembled WGS sequence"/>
</dbReference>
<evidence type="ECO:0000313" key="1">
    <source>
        <dbReference type="EMBL" id="KAG8066246.1"/>
    </source>
</evidence>
<name>A0A8J5T237_ZIZPA</name>
<reference evidence="1" key="2">
    <citation type="submission" date="2021-02" db="EMBL/GenBank/DDBJ databases">
        <authorList>
            <person name="Kimball J.A."/>
            <person name="Haas M.W."/>
            <person name="Macchietto M."/>
            <person name="Kono T."/>
            <person name="Duquette J."/>
            <person name="Shao M."/>
        </authorList>
    </citation>
    <scope>NUCLEOTIDE SEQUENCE</scope>
    <source>
        <tissue evidence="1">Fresh leaf tissue</tissue>
    </source>
</reference>
<sequence>MLCTSPEGYRRSDWSVVGTAVLRKLGVSACHPGLSYMGRRPGHLGLKVVRCQTKNQPYSGYRALVISGKD</sequence>
<comment type="caution">
    <text evidence="1">The sequence shown here is derived from an EMBL/GenBank/DDBJ whole genome shotgun (WGS) entry which is preliminary data.</text>
</comment>
<dbReference type="AlphaFoldDB" id="A0A8J5T237"/>
<keyword evidence="2" id="KW-1185">Reference proteome</keyword>
<protein>
    <submittedName>
        <fullName evidence="1">Uncharacterized protein</fullName>
    </submittedName>
</protein>
<proteinExistence type="predicted"/>
<organism evidence="1 2">
    <name type="scientific">Zizania palustris</name>
    <name type="common">Northern wild rice</name>
    <dbReference type="NCBI Taxonomy" id="103762"/>
    <lineage>
        <taxon>Eukaryota</taxon>
        <taxon>Viridiplantae</taxon>
        <taxon>Streptophyta</taxon>
        <taxon>Embryophyta</taxon>
        <taxon>Tracheophyta</taxon>
        <taxon>Spermatophyta</taxon>
        <taxon>Magnoliopsida</taxon>
        <taxon>Liliopsida</taxon>
        <taxon>Poales</taxon>
        <taxon>Poaceae</taxon>
        <taxon>BOP clade</taxon>
        <taxon>Oryzoideae</taxon>
        <taxon>Oryzeae</taxon>
        <taxon>Zizaniinae</taxon>
        <taxon>Zizania</taxon>
    </lineage>
</organism>
<evidence type="ECO:0000313" key="2">
    <source>
        <dbReference type="Proteomes" id="UP000729402"/>
    </source>
</evidence>
<gene>
    <name evidence="1" type="ORF">GUJ93_ZPchr0004g38204</name>
</gene>
<dbReference type="EMBL" id="JAAALK010000285">
    <property type="protein sequence ID" value="KAG8066246.1"/>
    <property type="molecule type" value="Genomic_DNA"/>
</dbReference>
<reference evidence="1" key="1">
    <citation type="journal article" date="2021" name="bioRxiv">
        <title>Whole Genome Assembly and Annotation of Northern Wild Rice, Zizania palustris L., Supports a Whole Genome Duplication in the Zizania Genus.</title>
        <authorList>
            <person name="Haas M."/>
            <person name="Kono T."/>
            <person name="Macchietto M."/>
            <person name="Millas R."/>
            <person name="McGilp L."/>
            <person name="Shao M."/>
            <person name="Duquette J."/>
            <person name="Hirsch C.N."/>
            <person name="Kimball J."/>
        </authorList>
    </citation>
    <scope>NUCLEOTIDE SEQUENCE</scope>
    <source>
        <tissue evidence="1">Fresh leaf tissue</tissue>
    </source>
</reference>
<accession>A0A8J5T237</accession>